<gene>
    <name evidence="1" type="ORF">MU0053_004424</name>
</gene>
<sequence length="366" mass="40812">MSKGSQPVSETDVLLVGSMPFGTAEEAMRAAAGNLGQHLGWVTDGEVGPRAGWVAMLPLVVFPNTPCVVETKAPDTFEQPETEAGTPPAEDLPAVWTWKLREGHDAHFEDLAYGTFALESWSTFSRLRDEGVIPEHMRFQVCLPSPHSAIDSAFEDPGQWPELYAAYLEGIRREIGKILEVVPAADLVFQWDLALEFIDMGLGDNRRYFASWPTLPLEEKFARHVEQLDELWKGIPEEALLGYHWCYGTWGGWPMTAMTDLDLCVRMSNEAKKRAGRRLDYVHMPVAAEADDAFFAPLDRLAVGDTRVFLGIVHHTDGVEEFRRRRDLARKHLADFGIGSVCGFGRLDPELLPEVLANHGANAKEL</sequence>
<name>A0ABN9NPL9_9MYCO</name>
<proteinExistence type="predicted"/>
<protein>
    <recommendedName>
        <fullName evidence="3">Uroporphyrinogen decarboxylase (URO-D) domain-containing protein</fullName>
    </recommendedName>
</protein>
<dbReference type="SUPFAM" id="SSF51726">
    <property type="entry name" value="UROD/MetE-like"/>
    <property type="match status" value="1"/>
</dbReference>
<reference evidence="1 2" key="1">
    <citation type="submission" date="2023-08" db="EMBL/GenBank/DDBJ databases">
        <authorList>
            <person name="Folkvardsen B D."/>
            <person name="Norman A."/>
        </authorList>
    </citation>
    <scope>NUCLEOTIDE SEQUENCE [LARGE SCALE GENOMIC DNA]</scope>
    <source>
        <strain evidence="1 2">Mu0053</strain>
    </source>
</reference>
<dbReference type="Gene3D" id="3.20.20.210">
    <property type="match status" value="1"/>
</dbReference>
<evidence type="ECO:0000313" key="2">
    <source>
        <dbReference type="Proteomes" id="UP001190465"/>
    </source>
</evidence>
<accession>A0ABN9NPL9</accession>
<organism evidence="1 2">
    <name type="scientific">[Mycobacterium] burgundiense</name>
    <dbReference type="NCBI Taxonomy" id="3064286"/>
    <lineage>
        <taxon>Bacteria</taxon>
        <taxon>Bacillati</taxon>
        <taxon>Actinomycetota</taxon>
        <taxon>Actinomycetes</taxon>
        <taxon>Mycobacteriales</taxon>
        <taxon>Mycobacteriaceae</taxon>
        <taxon>Mycolicibacterium</taxon>
    </lineage>
</organism>
<evidence type="ECO:0008006" key="3">
    <source>
        <dbReference type="Google" id="ProtNLM"/>
    </source>
</evidence>
<dbReference type="EMBL" id="OY726397">
    <property type="protein sequence ID" value="CAJ1510064.1"/>
    <property type="molecule type" value="Genomic_DNA"/>
</dbReference>
<dbReference type="InterPro" id="IPR038071">
    <property type="entry name" value="UROD/MetE-like_sf"/>
</dbReference>
<keyword evidence="2" id="KW-1185">Reference proteome</keyword>
<evidence type="ECO:0000313" key="1">
    <source>
        <dbReference type="EMBL" id="CAJ1510064.1"/>
    </source>
</evidence>
<dbReference type="RefSeq" id="WP_308479718.1">
    <property type="nucleotide sequence ID" value="NZ_OY726397.1"/>
</dbReference>
<dbReference type="Proteomes" id="UP001190465">
    <property type="component" value="Chromosome"/>
</dbReference>